<dbReference type="GO" id="GO:0051301">
    <property type="term" value="P:cell division"/>
    <property type="evidence" value="ECO:0007669"/>
    <property type="project" value="UniProtKB-KW"/>
</dbReference>
<organism evidence="7 8">
    <name type="scientific">Candidatus Coproplasma excrementigallinarum</name>
    <dbReference type="NCBI Taxonomy" id="2840747"/>
    <lineage>
        <taxon>Bacteria</taxon>
        <taxon>Bacillati</taxon>
        <taxon>Bacillota</taxon>
        <taxon>Clostridia</taxon>
        <taxon>Eubacteriales</taxon>
        <taxon>Candidatus Coproplasma</taxon>
    </lineage>
</organism>
<proteinExistence type="inferred from homology"/>
<keyword evidence="3 4" id="KW-0413">Isomerase</keyword>
<dbReference type="GO" id="GO:0003755">
    <property type="term" value="F:peptidyl-prolyl cis-trans isomerase activity"/>
    <property type="evidence" value="ECO:0007669"/>
    <property type="project" value="UniProtKB-KW"/>
</dbReference>
<dbReference type="InterPro" id="IPR001179">
    <property type="entry name" value="PPIase_FKBP_dom"/>
</dbReference>
<accession>A0A9D1MK74</accession>
<comment type="function">
    <text evidence="5">Involved in protein export. Acts as a chaperone by maintaining the newly synthesized protein in an open conformation.</text>
</comment>
<keyword evidence="5" id="KW-0143">Chaperone</keyword>
<dbReference type="Proteomes" id="UP000824110">
    <property type="component" value="Unassembled WGS sequence"/>
</dbReference>
<dbReference type="Pfam" id="PF05697">
    <property type="entry name" value="Trigger_N"/>
    <property type="match status" value="1"/>
</dbReference>
<dbReference type="GO" id="GO:0015031">
    <property type="term" value="P:protein transport"/>
    <property type="evidence" value="ECO:0007669"/>
    <property type="project" value="InterPro"/>
</dbReference>
<dbReference type="InterPro" id="IPR005215">
    <property type="entry name" value="Trig_fac"/>
</dbReference>
<keyword evidence="5" id="KW-0131">Cell cycle</keyword>
<sequence>MNYTTAPSEKSTVKITINFTKEEWEDALSKAYVRTRGKYAVPGFRKGKAPRPVLENFYGKGVFFDEAFNILYSTNYPGIIEKEKANFTAVGEPSLSVDEISEEKGVTLSAVVPVKPDVEIGAYKGLKIRSYEYNVTDEDVEKEAAKILQSKAETVDVKDRACKGGDIVNIDFSGSVDGVKFPGGTAEGYDLELGSGAFIPGFEEQVEGM</sequence>
<evidence type="ECO:0000313" key="7">
    <source>
        <dbReference type="EMBL" id="HIU62053.1"/>
    </source>
</evidence>
<feature type="non-terminal residue" evidence="7">
    <location>
        <position position="209"/>
    </location>
</feature>
<evidence type="ECO:0000256" key="2">
    <source>
        <dbReference type="ARBA" id="ARBA00023110"/>
    </source>
</evidence>
<keyword evidence="5" id="KW-0132">Cell division</keyword>
<dbReference type="GO" id="GO:0006457">
    <property type="term" value="P:protein folding"/>
    <property type="evidence" value="ECO:0007669"/>
    <property type="project" value="InterPro"/>
</dbReference>
<evidence type="ECO:0000256" key="4">
    <source>
        <dbReference type="PROSITE-ProRule" id="PRU00277"/>
    </source>
</evidence>
<dbReference type="EMBL" id="DVNE01000054">
    <property type="protein sequence ID" value="HIU62053.1"/>
    <property type="molecule type" value="Genomic_DNA"/>
</dbReference>
<reference evidence="7" key="2">
    <citation type="journal article" date="2021" name="PeerJ">
        <title>Extensive microbial diversity within the chicken gut microbiome revealed by metagenomics and culture.</title>
        <authorList>
            <person name="Gilroy R."/>
            <person name="Ravi A."/>
            <person name="Getino M."/>
            <person name="Pursley I."/>
            <person name="Horton D.L."/>
            <person name="Alikhan N.F."/>
            <person name="Baker D."/>
            <person name="Gharbi K."/>
            <person name="Hall N."/>
            <person name="Watson M."/>
            <person name="Adriaenssens E.M."/>
            <person name="Foster-Nyarko E."/>
            <person name="Jarju S."/>
            <person name="Secka A."/>
            <person name="Antonio M."/>
            <person name="Oren A."/>
            <person name="Chaudhuri R.R."/>
            <person name="La Ragione R."/>
            <person name="Hildebrand F."/>
            <person name="Pallen M.J."/>
        </authorList>
    </citation>
    <scope>NUCLEOTIDE SEQUENCE</scope>
    <source>
        <strain evidence="7">CHK195-12923</strain>
    </source>
</reference>
<feature type="domain" description="PPIase FKBP-type" evidence="6">
    <location>
        <begin position="165"/>
        <end position="209"/>
    </location>
</feature>
<evidence type="ECO:0000313" key="8">
    <source>
        <dbReference type="Proteomes" id="UP000824110"/>
    </source>
</evidence>
<gene>
    <name evidence="7" type="primary">tig</name>
    <name evidence="7" type="ORF">IAB69_05360</name>
</gene>
<dbReference type="AlphaFoldDB" id="A0A9D1MK74"/>
<name>A0A9D1MK74_9FIRM</name>
<comment type="similarity">
    <text evidence="5">Belongs to the FKBP-type PPIase family. Tig subfamily.</text>
</comment>
<dbReference type="InterPro" id="IPR008881">
    <property type="entry name" value="Trigger_fac_ribosome-bd_bac"/>
</dbReference>
<keyword evidence="2 4" id="KW-0697">Rotamase</keyword>
<comment type="catalytic activity">
    <reaction evidence="1 4">
        <text>[protein]-peptidylproline (omega=180) = [protein]-peptidylproline (omega=0)</text>
        <dbReference type="Rhea" id="RHEA:16237"/>
        <dbReference type="Rhea" id="RHEA-COMP:10747"/>
        <dbReference type="Rhea" id="RHEA-COMP:10748"/>
        <dbReference type="ChEBI" id="CHEBI:83833"/>
        <dbReference type="ChEBI" id="CHEBI:83834"/>
        <dbReference type="EC" id="5.2.1.8"/>
    </reaction>
</comment>
<dbReference type="SUPFAM" id="SSF54534">
    <property type="entry name" value="FKBP-like"/>
    <property type="match status" value="1"/>
</dbReference>
<dbReference type="InterPro" id="IPR046357">
    <property type="entry name" value="PPIase_dom_sf"/>
</dbReference>
<dbReference type="InterPro" id="IPR036611">
    <property type="entry name" value="Trigger_fac_ribosome-bd_sf"/>
</dbReference>
<reference evidence="7" key="1">
    <citation type="submission" date="2020-10" db="EMBL/GenBank/DDBJ databases">
        <authorList>
            <person name="Gilroy R."/>
        </authorList>
    </citation>
    <scope>NUCLEOTIDE SEQUENCE</scope>
    <source>
        <strain evidence="7">CHK195-12923</strain>
    </source>
</reference>
<dbReference type="NCBIfam" id="TIGR00115">
    <property type="entry name" value="tig"/>
    <property type="match status" value="1"/>
</dbReference>
<evidence type="ECO:0000256" key="1">
    <source>
        <dbReference type="ARBA" id="ARBA00000971"/>
    </source>
</evidence>
<comment type="caution">
    <text evidence="7">The sequence shown here is derived from an EMBL/GenBank/DDBJ whole genome shotgun (WGS) entry which is preliminary data.</text>
</comment>
<dbReference type="SUPFAM" id="SSF102735">
    <property type="entry name" value="Trigger factor ribosome-binding domain"/>
    <property type="match status" value="1"/>
</dbReference>
<dbReference type="Pfam" id="PF00254">
    <property type="entry name" value="FKBP_C"/>
    <property type="match status" value="1"/>
</dbReference>
<dbReference type="Gene3D" id="3.10.50.40">
    <property type="match status" value="1"/>
</dbReference>
<evidence type="ECO:0000256" key="5">
    <source>
        <dbReference type="RuleBase" id="RU003914"/>
    </source>
</evidence>
<protein>
    <recommendedName>
        <fullName evidence="5">Trigger factor</fullName>
    </recommendedName>
</protein>
<evidence type="ECO:0000259" key="6">
    <source>
        <dbReference type="PROSITE" id="PS50059"/>
    </source>
</evidence>
<dbReference type="Gene3D" id="3.30.70.1050">
    <property type="entry name" value="Trigger factor ribosome-binding domain"/>
    <property type="match status" value="1"/>
</dbReference>
<dbReference type="PROSITE" id="PS50059">
    <property type="entry name" value="FKBP_PPIASE"/>
    <property type="match status" value="1"/>
</dbReference>
<evidence type="ECO:0000256" key="3">
    <source>
        <dbReference type="ARBA" id="ARBA00023235"/>
    </source>
</evidence>